<keyword evidence="1" id="KW-0472">Membrane</keyword>
<feature type="transmembrane region" description="Helical" evidence="1">
    <location>
        <begin position="261"/>
        <end position="279"/>
    </location>
</feature>
<keyword evidence="1" id="KW-1133">Transmembrane helix</keyword>
<dbReference type="InterPro" id="IPR000620">
    <property type="entry name" value="EamA_dom"/>
</dbReference>
<feature type="transmembrane region" description="Helical" evidence="1">
    <location>
        <begin position="205"/>
        <end position="227"/>
    </location>
</feature>
<proteinExistence type="predicted"/>
<keyword evidence="4" id="KW-1185">Reference proteome</keyword>
<evidence type="ECO:0000259" key="2">
    <source>
        <dbReference type="Pfam" id="PF00892"/>
    </source>
</evidence>
<keyword evidence="1" id="KW-0812">Transmembrane</keyword>
<dbReference type="Gene3D" id="1.10.3730.20">
    <property type="match status" value="2"/>
</dbReference>
<sequence length="280" mass="29197">MSPAVFAAVIAAAAMHAIWNAMVKVHLDRFVSVTLMTLGMAVPALLIAPFVTFPALEVWPYILASAAFHQGYKLSLIKGYAVGDLAQVYPLARGTAPLLTTIGAMVLIAEIPGAWTMLGIALLCAGTVLMSLRGGGLEKLNASAVGFALATSFFIACYTLSDGTGARTATDAASYAVWLYLTDALVSLALVLARRGAAVLPVMARAWRAGLITGLLSAAAYLIAMWAMTKAPIGAVAALRETSILFALAISVLFLGEKLSFWRILSGLLIVAGVVALRLA</sequence>
<accession>A0A8J7UIW7</accession>
<evidence type="ECO:0000313" key="4">
    <source>
        <dbReference type="Proteomes" id="UP000666240"/>
    </source>
</evidence>
<name>A0A8J7UIW7_9HYPH</name>
<evidence type="ECO:0000256" key="1">
    <source>
        <dbReference type="SAM" id="Phobius"/>
    </source>
</evidence>
<dbReference type="Pfam" id="PF00892">
    <property type="entry name" value="EamA"/>
    <property type="match status" value="1"/>
</dbReference>
<feature type="transmembrane region" description="Helical" evidence="1">
    <location>
        <begin position="6"/>
        <end position="23"/>
    </location>
</feature>
<feature type="transmembrane region" description="Helical" evidence="1">
    <location>
        <begin position="144"/>
        <end position="161"/>
    </location>
</feature>
<dbReference type="GO" id="GO:0016020">
    <property type="term" value="C:membrane"/>
    <property type="evidence" value="ECO:0007669"/>
    <property type="project" value="InterPro"/>
</dbReference>
<dbReference type="AlphaFoldDB" id="A0A8J7UIW7"/>
<dbReference type="RefSeq" id="WP_209334155.1">
    <property type="nucleotide sequence ID" value="NZ_JAGIYY010000001.1"/>
</dbReference>
<feature type="transmembrane region" description="Helical" evidence="1">
    <location>
        <begin position="173"/>
        <end position="193"/>
    </location>
</feature>
<protein>
    <submittedName>
        <fullName evidence="3">EamA family transporter</fullName>
    </submittedName>
</protein>
<gene>
    <name evidence="3" type="ORF">J5Y06_06235</name>
</gene>
<evidence type="ECO:0000313" key="3">
    <source>
        <dbReference type="EMBL" id="MBP0438240.1"/>
    </source>
</evidence>
<organism evidence="3 4">
    <name type="scientific">Tianweitania sediminis</name>
    <dbReference type="NCBI Taxonomy" id="1502156"/>
    <lineage>
        <taxon>Bacteria</taxon>
        <taxon>Pseudomonadati</taxon>
        <taxon>Pseudomonadota</taxon>
        <taxon>Alphaproteobacteria</taxon>
        <taxon>Hyphomicrobiales</taxon>
        <taxon>Phyllobacteriaceae</taxon>
        <taxon>Tianweitania</taxon>
    </lineage>
</organism>
<feature type="transmembrane region" description="Helical" evidence="1">
    <location>
        <begin position="233"/>
        <end position="254"/>
    </location>
</feature>
<feature type="transmembrane region" description="Helical" evidence="1">
    <location>
        <begin position="114"/>
        <end position="132"/>
    </location>
</feature>
<dbReference type="SUPFAM" id="SSF103481">
    <property type="entry name" value="Multidrug resistance efflux transporter EmrE"/>
    <property type="match status" value="2"/>
</dbReference>
<dbReference type="InterPro" id="IPR037185">
    <property type="entry name" value="EmrE-like"/>
</dbReference>
<reference evidence="3" key="1">
    <citation type="submission" date="2021-03" db="EMBL/GenBank/DDBJ databases">
        <title>Genome sequencing and assembly of Tianweitania sediminis.</title>
        <authorList>
            <person name="Chhetri G."/>
        </authorList>
    </citation>
    <scope>NUCLEOTIDE SEQUENCE</scope>
    <source>
        <strain evidence="3">Z8</strain>
    </source>
</reference>
<feature type="domain" description="EamA" evidence="2">
    <location>
        <begin position="144"/>
        <end position="277"/>
    </location>
</feature>
<dbReference type="Proteomes" id="UP000666240">
    <property type="component" value="Unassembled WGS sequence"/>
</dbReference>
<dbReference type="EMBL" id="JAGIYY010000001">
    <property type="protein sequence ID" value="MBP0438240.1"/>
    <property type="molecule type" value="Genomic_DNA"/>
</dbReference>
<comment type="caution">
    <text evidence="3">The sequence shown here is derived from an EMBL/GenBank/DDBJ whole genome shotgun (WGS) entry which is preliminary data.</text>
</comment>
<feature type="transmembrane region" description="Helical" evidence="1">
    <location>
        <begin position="30"/>
        <end position="52"/>
    </location>
</feature>